<feature type="site" description="Important for catalysis" evidence="6">
    <location>
        <position position="210"/>
    </location>
</feature>
<dbReference type="Gene3D" id="3.40.50.10860">
    <property type="entry name" value="Leucine Dehydrogenase, chain A, domain 1"/>
    <property type="match status" value="1"/>
</dbReference>
<dbReference type="Proteomes" id="UP000625711">
    <property type="component" value="Unassembled WGS sequence"/>
</dbReference>
<name>A0A834M5M3_RHYFE</name>
<dbReference type="EMBL" id="JAACXV010014301">
    <property type="protein sequence ID" value="KAF7268816.1"/>
    <property type="molecule type" value="Genomic_DNA"/>
</dbReference>
<evidence type="ECO:0000256" key="2">
    <source>
        <dbReference type="ARBA" id="ARBA00023002"/>
    </source>
</evidence>
<dbReference type="InterPro" id="IPR006095">
    <property type="entry name" value="Glu/Leu/Phe/Val/Trp_DH"/>
</dbReference>
<evidence type="ECO:0000259" key="8">
    <source>
        <dbReference type="SMART" id="SM00839"/>
    </source>
</evidence>
<evidence type="ECO:0000256" key="6">
    <source>
        <dbReference type="PIRSR" id="PIRSR000185-3"/>
    </source>
</evidence>
<evidence type="ECO:0000256" key="4">
    <source>
        <dbReference type="ARBA" id="ARBA00048577"/>
    </source>
</evidence>
<dbReference type="PRINTS" id="PR00082">
    <property type="entry name" value="GLFDHDRGNASE"/>
</dbReference>
<feature type="domain" description="Glutamate/phenylalanine/leucine/valine/L-tryptophan dehydrogenase C-terminal" evidence="8">
    <location>
        <begin position="267"/>
        <end position="504"/>
    </location>
</feature>
<comment type="catalytic activity">
    <reaction evidence="4">
        <text>L-glutamate + NADP(+) + H2O = 2-oxoglutarate + NH4(+) + NADPH + H(+)</text>
        <dbReference type="Rhea" id="RHEA:11612"/>
        <dbReference type="ChEBI" id="CHEBI:15377"/>
        <dbReference type="ChEBI" id="CHEBI:15378"/>
        <dbReference type="ChEBI" id="CHEBI:16810"/>
        <dbReference type="ChEBI" id="CHEBI:28938"/>
        <dbReference type="ChEBI" id="CHEBI:29985"/>
        <dbReference type="ChEBI" id="CHEBI:57783"/>
        <dbReference type="ChEBI" id="CHEBI:58349"/>
        <dbReference type="EC" id="1.4.1.3"/>
    </reaction>
</comment>
<dbReference type="GO" id="GO:0005739">
    <property type="term" value="C:mitochondrion"/>
    <property type="evidence" value="ECO:0007669"/>
    <property type="project" value="TreeGrafter"/>
</dbReference>
<dbReference type="InterPro" id="IPR014362">
    <property type="entry name" value="Glu_DH"/>
</dbReference>
<dbReference type="PANTHER" id="PTHR11606">
    <property type="entry name" value="GLUTAMATE DEHYDROGENASE"/>
    <property type="match status" value="1"/>
</dbReference>
<reference evidence="9" key="1">
    <citation type="submission" date="2020-08" db="EMBL/GenBank/DDBJ databases">
        <title>Genome sequencing and assembly of the red palm weevil Rhynchophorus ferrugineus.</title>
        <authorList>
            <person name="Dias G.B."/>
            <person name="Bergman C.M."/>
            <person name="Manee M."/>
        </authorList>
    </citation>
    <scope>NUCLEOTIDE SEQUENCE</scope>
    <source>
        <strain evidence="9">AA-2017</strain>
        <tissue evidence="9">Whole larva</tissue>
    </source>
</reference>
<dbReference type="GO" id="GO:0004352">
    <property type="term" value="F:glutamate dehydrogenase (NAD+) activity"/>
    <property type="evidence" value="ECO:0007669"/>
    <property type="project" value="TreeGrafter"/>
</dbReference>
<dbReference type="SUPFAM" id="SSF53223">
    <property type="entry name" value="Aminoacid dehydrogenase-like, N-terminal domain"/>
    <property type="match status" value="1"/>
</dbReference>
<dbReference type="InterPro" id="IPR006097">
    <property type="entry name" value="Glu/Leu/Phe/Val/Trp_DH_dimer"/>
</dbReference>
<evidence type="ECO:0000256" key="5">
    <source>
        <dbReference type="PIRNR" id="PIRNR000185"/>
    </source>
</evidence>
<evidence type="ECO:0000256" key="7">
    <source>
        <dbReference type="RuleBase" id="RU004417"/>
    </source>
</evidence>
<evidence type="ECO:0000256" key="3">
    <source>
        <dbReference type="ARBA" id="ARBA00047867"/>
    </source>
</evidence>
<dbReference type="OrthoDB" id="6718861at2759"/>
<evidence type="ECO:0000313" key="10">
    <source>
        <dbReference type="Proteomes" id="UP000625711"/>
    </source>
</evidence>
<dbReference type="GO" id="GO:0006538">
    <property type="term" value="P:L-glutamate catabolic process"/>
    <property type="evidence" value="ECO:0007669"/>
    <property type="project" value="TreeGrafter"/>
</dbReference>
<sequence>MIHEKVRSLRQQSRDICFLSKRYARIIYDIPERYQNAFYLANAAFFDSTNWFLHRAYEVAFAGLKNNYRNRFQNRPVSDVKIHAKLKNVINILDQCNSIIDVRFPIRLENGNLCLVRGFRAHYGENIANTPCLGGLRVDENITRDHMKALSVLSAMKNCCMGIGMSGAHGGLKINPKLFSEVELRNIFDSYIDQLFKKGFCGHADVIHPDVNTGELEMKWVVQSYAKCSGRSENASAMGKPVIYGGVEEFDKTAALGALKALEIFMEDVSMMDKIDMDHGLTNKRFIIQGLGKVGTPLALNLVANGAICVGIREHDAYLYDSKGIDLEELLKHKNETAACHKSLVCYIARDVQAKIILEASDGPVTPTAHKILTAKSKIVIPDIYACSGSIIAAYLEYLRNLQQIGISDSTVLDFSNKIYEKALQDVSLKNEKQVASGSHSENVHTIFHPLDFYTTQNIIEDVLVEVGQEIIKNMSRHKLGTDARTAAYLIAIKNIFRRIYKLDKLI</sequence>
<protein>
    <recommendedName>
        <fullName evidence="5">Glutamate dehydrogenase</fullName>
    </recommendedName>
</protein>
<keyword evidence="2 5" id="KW-0560">Oxidoreductase</keyword>
<comment type="caution">
    <text evidence="9">The sequence shown here is derived from an EMBL/GenBank/DDBJ whole genome shotgun (WGS) entry which is preliminary data.</text>
</comment>
<dbReference type="PANTHER" id="PTHR11606:SF13">
    <property type="entry name" value="GLUTAMATE DEHYDROGENASE 1, MITOCHONDRIAL"/>
    <property type="match status" value="1"/>
</dbReference>
<proteinExistence type="inferred from homology"/>
<evidence type="ECO:0000256" key="1">
    <source>
        <dbReference type="ARBA" id="ARBA00006382"/>
    </source>
</evidence>
<gene>
    <name evidence="9" type="ORF">GWI33_018163</name>
</gene>
<dbReference type="AlphaFoldDB" id="A0A834M5M3"/>
<organism evidence="9 10">
    <name type="scientific">Rhynchophorus ferrugineus</name>
    <name type="common">Red palm weevil</name>
    <name type="synonym">Curculio ferrugineus</name>
    <dbReference type="NCBI Taxonomy" id="354439"/>
    <lineage>
        <taxon>Eukaryota</taxon>
        <taxon>Metazoa</taxon>
        <taxon>Ecdysozoa</taxon>
        <taxon>Arthropoda</taxon>
        <taxon>Hexapoda</taxon>
        <taxon>Insecta</taxon>
        <taxon>Pterygota</taxon>
        <taxon>Neoptera</taxon>
        <taxon>Endopterygota</taxon>
        <taxon>Coleoptera</taxon>
        <taxon>Polyphaga</taxon>
        <taxon>Cucujiformia</taxon>
        <taxon>Curculionidae</taxon>
        <taxon>Dryophthorinae</taxon>
        <taxon>Rhynchophorus</taxon>
    </lineage>
</organism>
<dbReference type="SUPFAM" id="SSF51735">
    <property type="entry name" value="NAD(P)-binding Rossmann-fold domains"/>
    <property type="match status" value="1"/>
</dbReference>
<accession>A0A834M5M3</accession>
<dbReference type="Pfam" id="PF00208">
    <property type="entry name" value="ELFV_dehydrog"/>
    <property type="match status" value="2"/>
</dbReference>
<evidence type="ECO:0000313" key="9">
    <source>
        <dbReference type="EMBL" id="KAF7268816.1"/>
    </source>
</evidence>
<keyword evidence="10" id="KW-1185">Reference proteome</keyword>
<comment type="catalytic activity">
    <reaction evidence="3">
        <text>L-glutamate + NAD(+) + H2O = 2-oxoglutarate + NH4(+) + NADH + H(+)</text>
        <dbReference type="Rhea" id="RHEA:15133"/>
        <dbReference type="ChEBI" id="CHEBI:15377"/>
        <dbReference type="ChEBI" id="CHEBI:15378"/>
        <dbReference type="ChEBI" id="CHEBI:16810"/>
        <dbReference type="ChEBI" id="CHEBI:28938"/>
        <dbReference type="ChEBI" id="CHEBI:29985"/>
        <dbReference type="ChEBI" id="CHEBI:57540"/>
        <dbReference type="ChEBI" id="CHEBI:57945"/>
        <dbReference type="EC" id="1.4.1.3"/>
    </reaction>
</comment>
<dbReference type="Pfam" id="PF02812">
    <property type="entry name" value="ELFV_dehydrog_N"/>
    <property type="match status" value="1"/>
</dbReference>
<dbReference type="SMART" id="SM00839">
    <property type="entry name" value="ELFV_dehydrog"/>
    <property type="match status" value="1"/>
</dbReference>
<dbReference type="InterPro" id="IPR046346">
    <property type="entry name" value="Aminoacid_DH-like_N_sf"/>
</dbReference>
<dbReference type="PIRSF" id="PIRSF000185">
    <property type="entry name" value="Glu_DH"/>
    <property type="match status" value="1"/>
</dbReference>
<comment type="similarity">
    <text evidence="1 5 7">Belongs to the Glu/Leu/Phe/Val dehydrogenases family.</text>
</comment>
<dbReference type="Gene3D" id="3.40.50.720">
    <property type="entry name" value="NAD(P)-binding Rossmann-like Domain"/>
    <property type="match status" value="2"/>
</dbReference>
<dbReference type="InterPro" id="IPR036291">
    <property type="entry name" value="NAD(P)-bd_dom_sf"/>
</dbReference>
<dbReference type="InterPro" id="IPR006096">
    <property type="entry name" value="Glu/Leu/Phe/Val/Trp_DH_C"/>
</dbReference>